<reference evidence="1" key="1">
    <citation type="submission" date="2018-05" db="EMBL/GenBank/DDBJ databases">
        <authorList>
            <person name="Lanie J.A."/>
            <person name="Ng W.-L."/>
            <person name="Kazmierczak K.M."/>
            <person name="Andrzejewski T.M."/>
            <person name="Davidsen T.M."/>
            <person name="Wayne K.J."/>
            <person name="Tettelin H."/>
            <person name="Glass J.I."/>
            <person name="Rusch D."/>
            <person name="Podicherti R."/>
            <person name="Tsui H.-C.T."/>
            <person name="Winkler M.E."/>
        </authorList>
    </citation>
    <scope>NUCLEOTIDE SEQUENCE</scope>
</reference>
<proteinExistence type="predicted"/>
<dbReference type="AlphaFoldDB" id="A0A382IT20"/>
<accession>A0A382IT20</accession>
<protein>
    <submittedName>
        <fullName evidence="1">Uncharacterized protein</fullName>
    </submittedName>
</protein>
<name>A0A382IT20_9ZZZZ</name>
<sequence>MKVFKQLLKELKEATMSGLEFVIDQITNSMEFYDEDDFVELLQQELGASPAVGKKVWDAYQEMDTMEKFENSAGDWEEFLGGFGLS</sequence>
<organism evidence="1">
    <name type="scientific">marine metagenome</name>
    <dbReference type="NCBI Taxonomy" id="408172"/>
    <lineage>
        <taxon>unclassified sequences</taxon>
        <taxon>metagenomes</taxon>
        <taxon>ecological metagenomes</taxon>
    </lineage>
</organism>
<evidence type="ECO:0000313" key="1">
    <source>
        <dbReference type="EMBL" id="SVC02505.1"/>
    </source>
</evidence>
<gene>
    <name evidence="1" type="ORF">METZ01_LOCUS255359</name>
</gene>
<dbReference type="EMBL" id="UINC01069268">
    <property type="protein sequence ID" value="SVC02505.1"/>
    <property type="molecule type" value="Genomic_DNA"/>
</dbReference>